<keyword evidence="9" id="KW-1185">Reference proteome</keyword>
<feature type="domain" description="Plastocyanin-like" evidence="7">
    <location>
        <begin position="83"/>
        <end position="202"/>
    </location>
</feature>
<dbReference type="InterPro" id="IPR008972">
    <property type="entry name" value="Cupredoxin"/>
</dbReference>
<sequence length="514" mass="57715">MQMNRRALLFGSTALATVAALAVLRPDHAAVAEGKDDPRLVPARSPLGMEGDLKNPREIHSVDGRFQTDLTMKITRHDLPYASAELRLYEGEIPGPTFRVSPGDEMEIALHNRMPPNRDHDPVTNTPNQFNSTNLHFHGFHVSPKGNSDNVYLQINPGESFNYLVQLPEDHPAGNYWYHPHRHGSVAVQVASGCGGMMIVRGTLDDVPEVAEAIERVMVFQCPVVDPTSGELDSFDTIWNLDSERYWLVNGEYQPRIYMREGEVQHWRWLNAGDEQFLPMTLDGLDLFEIGFDGNPYDFARKTDRIFIAPGNRSNVMVRAPKVGVYELIRPAFSQGKTALPEVRMAQVVVLPADTDRIGPDVKMGTRIPEEELPDNTILTDITDEEISKRQQIVLGVTDTPGMYKDTVFTLNGKPFDPSRDDIVASLGTAEEWEFVNTTPFPHPIHVHVNPMQVTHINGEELAYKHWQDTIAVPAAGSATVRMRFTEFDGRFVMHCHILPHEDLGMMLNVNIKA</sequence>
<protein>
    <submittedName>
        <fullName evidence="8">Multicopper oxidase family protein</fullName>
    </submittedName>
</protein>
<dbReference type="PANTHER" id="PTHR11709">
    <property type="entry name" value="MULTI-COPPER OXIDASE"/>
    <property type="match status" value="1"/>
</dbReference>
<evidence type="ECO:0000256" key="1">
    <source>
        <dbReference type="ARBA" id="ARBA00022723"/>
    </source>
</evidence>
<dbReference type="Pfam" id="PF07731">
    <property type="entry name" value="Cu-oxidase_2"/>
    <property type="match status" value="1"/>
</dbReference>
<reference evidence="8 9" key="1">
    <citation type="submission" date="2023-10" db="EMBL/GenBank/DDBJ databases">
        <authorList>
            <person name="Venkata Ramana C."/>
            <person name="Sasikala C."/>
            <person name="Dhurka M."/>
        </authorList>
    </citation>
    <scope>NUCLEOTIDE SEQUENCE [LARGE SCALE GENOMIC DNA]</scope>
    <source>
        <strain evidence="8 9">KCTC 32151</strain>
    </source>
</reference>
<organism evidence="8 9">
    <name type="scientific">Nitratireductor aquimarinus</name>
    <dbReference type="NCBI Taxonomy" id="889300"/>
    <lineage>
        <taxon>Bacteria</taxon>
        <taxon>Pseudomonadati</taxon>
        <taxon>Pseudomonadota</taxon>
        <taxon>Alphaproteobacteria</taxon>
        <taxon>Hyphomicrobiales</taxon>
        <taxon>Phyllobacteriaceae</taxon>
        <taxon>Nitratireductor</taxon>
    </lineage>
</organism>
<accession>A0ABU4APG6</accession>
<evidence type="ECO:0000259" key="5">
    <source>
        <dbReference type="Pfam" id="PF00394"/>
    </source>
</evidence>
<comment type="caution">
    <text evidence="8">The sequence shown here is derived from an EMBL/GenBank/DDBJ whole genome shotgun (WGS) entry which is preliminary data.</text>
</comment>
<evidence type="ECO:0000256" key="4">
    <source>
        <dbReference type="SAM" id="SignalP"/>
    </source>
</evidence>
<keyword evidence="1" id="KW-0479">Metal-binding</keyword>
<dbReference type="InterPro" id="IPR011707">
    <property type="entry name" value="Cu-oxidase-like_N"/>
</dbReference>
<feature type="signal peptide" evidence="4">
    <location>
        <begin position="1"/>
        <end position="29"/>
    </location>
</feature>
<dbReference type="Pfam" id="PF00394">
    <property type="entry name" value="Cu-oxidase"/>
    <property type="match status" value="1"/>
</dbReference>
<evidence type="ECO:0000259" key="6">
    <source>
        <dbReference type="Pfam" id="PF07731"/>
    </source>
</evidence>
<dbReference type="InterPro" id="IPR006311">
    <property type="entry name" value="TAT_signal"/>
</dbReference>
<evidence type="ECO:0000256" key="2">
    <source>
        <dbReference type="ARBA" id="ARBA00023002"/>
    </source>
</evidence>
<feature type="region of interest" description="Disordered" evidence="3">
    <location>
        <begin position="35"/>
        <end position="55"/>
    </location>
</feature>
<dbReference type="InterPro" id="IPR001117">
    <property type="entry name" value="Cu-oxidase_2nd"/>
</dbReference>
<name>A0ABU4APG6_9HYPH</name>
<proteinExistence type="predicted"/>
<keyword evidence="4" id="KW-0732">Signal</keyword>
<dbReference type="SUPFAM" id="SSF49503">
    <property type="entry name" value="Cupredoxins"/>
    <property type="match status" value="3"/>
</dbReference>
<gene>
    <name evidence="8" type="ORF">R2G56_17715</name>
</gene>
<dbReference type="RefSeq" id="WP_317562122.1">
    <property type="nucleotide sequence ID" value="NZ_JAWLIP010000008.1"/>
</dbReference>
<dbReference type="PROSITE" id="PS51318">
    <property type="entry name" value="TAT"/>
    <property type="match status" value="1"/>
</dbReference>
<dbReference type="Gene3D" id="2.60.40.420">
    <property type="entry name" value="Cupredoxins - blue copper proteins"/>
    <property type="match status" value="3"/>
</dbReference>
<feature type="domain" description="Plastocyanin-like" evidence="6">
    <location>
        <begin position="403"/>
        <end position="512"/>
    </location>
</feature>
<dbReference type="PROSITE" id="PS00080">
    <property type="entry name" value="MULTICOPPER_OXIDASE2"/>
    <property type="match status" value="1"/>
</dbReference>
<dbReference type="InterPro" id="IPR011706">
    <property type="entry name" value="Cu-oxidase_C"/>
</dbReference>
<dbReference type="CDD" id="cd13900">
    <property type="entry name" value="CuRO_3_Tth-MCO_like"/>
    <property type="match status" value="1"/>
</dbReference>
<keyword evidence="2" id="KW-0560">Oxidoreductase</keyword>
<dbReference type="CDD" id="cd13853">
    <property type="entry name" value="CuRO_1_Tth-MCO_like"/>
    <property type="match status" value="1"/>
</dbReference>
<dbReference type="Proteomes" id="UP001185659">
    <property type="component" value="Unassembled WGS sequence"/>
</dbReference>
<dbReference type="InterPro" id="IPR002355">
    <property type="entry name" value="Cu_oxidase_Cu_BS"/>
</dbReference>
<evidence type="ECO:0000313" key="9">
    <source>
        <dbReference type="Proteomes" id="UP001185659"/>
    </source>
</evidence>
<feature type="chain" id="PRO_5047061747" evidence="4">
    <location>
        <begin position="30"/>
        <end position="514"/>
    </location>
</feature>
<feature type="domain" description="Plastocyanin-like" evidence="5">
    <location>
        <begin position="255"/>
        <end position="328"/>
    </location>
</feature>
<dbReference type="Pfam" id="PF07732">
    <property type="entry name" value="Cu-oxidase_3"/>
    <property type="match status" value="1"/>
</dbReference>
<evidence type="ECO:0000313" key="8">
    <source>
        <dbReference type="EMBL" id="MDV6228137.1"/>
    </source>
</evidence>
<dbReference type="PANTHER" id="PTHR11709:SF518">
    <property type="entry name" value="MULTICOPPER OXIDASE"/>
    <property type="match status" value="1"/>
</dbReference>
<evidence type="ECO:0000259" key="7">
    <source>
        <dbReference type="Pfam" id="PF07732"/>
    </source>
</evidence>
<dbReference type="EMBL" id="JAWLIP010000008">
    <property type="protein sequence ID" value="MDV6228137.1"/>
    <property type="molecule type" value="Genomic_DNA"/>
</dbReference>
<evidence type="ECO:0000256" key="3">
    <source>
        <dbReference type="SAM" id="MobiDB-lite"/>
    </source>
</evidence>
<dbReference type="InterPro" id="IPR045087">
    <property type="entry name" value="Cu-oxidase_fam"/>
</dbReference>